<evidence type="ECO:0000313" key="1">
    <source>
        <dbReference type="EMBL" id="MBM6660609.1"/>
    </source>
</evidence>
<evidence type="ECO:0000313" key="2">
    <source>
        <dbReference type="Proteomes" id="UP000764045"/>
    </source>
</evidence>
<proteinExistence type="predicted"/>
<dbReference type="Proteomes" id="UP000764045">
    <property type="component" value="Unassembled WGS sequence"/>
</dbReference>
<dbReference type="RefSeq" id="WP_205107537.1">
    <property type="nucleotide sequence ID" value="NZ_JACJJL010000003.1"/>
</dbReference>
<dbReference type="EMBL" id="JACJJL010000003">
    <property type="protein sequence ID" value="MBM6660609.1"/>
    <property type="molecule type" value="Genomic_DNA"/>
</dbReference>
<sequence length="269" mass="29428">MRIIEQSIVAKKPQAEAEDGIVATDDFVAVIDGSTSKTATRIMPGVTNGRLCMQLISQYIRHADSGLTCKGFCDGVTASVRSHYDESLLSRLECHPEERMTASCIVYSRHRHEVWMIGDCQCMVDGTAYENPKPDEAAIAGKRAAIAQGMLDNGVATVDGLRGNDLARQAIIGELIESMGNQNKTYAVVDGFSIPASKVRIIRIPRTAREIVLASDGYPHLKPTLDASEEALEKQLAADPLNIRLFKATKGWVAGNNSFDDRTYIRFNP</sequence>
<name>A0A939B3P4_9BACT</name>
<comment type="caution">
    <text evidence="1">The sequence shown here is derived from an EMBL/GenBank/DDBJ whole genome shotgun (WGS) entry which is preliminary data.</text>
</comment>
<dbReference type="AlphaFoldDB" id="A0A939B3P4"/>
<protein>
    <submittedName>
        <fullName evidence="1">Uncharacterized protein</fullName>
    </submittedName>
</protein>
<reference evidence="1 2" key="1">
    <citation type="journal article" date="2021" name="Sci. Rep.">
        <title>The distribution of antibiotic resistance genes in chicken gut microbiota commensals.</title>
        <authorList>
            <person name="Juricova H."/>
            <person name="Matiasovicova J."/>
            <person name="Kubasova T."/>
            <person name="Cejkova D."/>
            <person name="Rychlik I."/>
        </authorList>
    </citation>
    <scope>NUCLEOTIDE SEQUENCE [LARGE SCALE GENOMIC DNA]</scope>
    <source>
        <strain evidence="1 2">An819</strain>
    </source>
</reference>
<keyword evidence="2" id="KW-1185">Reference proteome</keyword>
<organism evidence="1 2">
    <name type="scientific">Marseilla massiliensis</name>
    <dbReference type="NCBI Taxonomy" id="1841864"/>
    <lineage>
        <taxon>Bacteria</taxon>
        <taxon>Pseudomonadati</taxon>
        <taxon>Bacteroidota</taxon>
        <taxon>Bacteroidia</taxon>
        <taxon>Bacteroidales</taxon>
        <taxon>Prevotellaceae</taxon>
        <taxon>Marseilla</taxon>
    </lineage>
</organism>
<accession>A0A939B3P4</accession>
<gene>
    <name evidence="1" type="ORF">H6B30_02375</name>
</gene>